<feature type="domain" description="Isochorismatase-like" evidence="3">
    <location>
        <begin position="3"/>
        <end position="140"/>
    </location>
</feature>
<dbReference type="InterPro" id="IPR050272">
    <property type="entry name" value="Isochorismatase-like_hydrls"/>
</dbReference>
<evidence type="ECO:0000256" key="2">
    <source>
        <dbReference type="ARBA" id="ARBA00022801"/>
    </source>
</evidence>
<accession>A0A943HKN8</accession>
<dbReference type="CDD" id="cd01014">
    <property type="entry name" value="nicotinamidase_related"/>
    <property type="match status" value="1"/>
</dbReference>
<dbReference type="AlphaFoldDB" id="A0A943HKN8"/>
<dbReference type="Pfam" id="PF00857">
    <property type="entry name" value="Isochorismatase"/>
    <property type="match status" value="1"/>
</dbReference>
<dbReference type="SUPFAM" id="SSF52499">
    <property type="entry name" value="Isochorismatase-like hydrolases"/>
    <property type="match status" value="1"/>
</dbReference>
<sequence>MKTAFIIIDVQNILVETGFETGKLLEKIAYLQDQARKQQVEIIYIQHIETPEALTSEDWQLSPLLKRKADEKVFQKRYNSIFKETGLKEYLDQQGVEQLVLCGMQTEYCVDTSVKVGFEYGYKLIIPEGAVTTFDGEDIPAETLNEFYEKIWAERFADVLDYKSIF</sequence>
<dbReference type="EMBL" id="JAGZFP010000019">
    <property type="protein sequence ID" value="MBS5358907.1"/>
    <property type="molecule type" value="Genomic_DNA"/>
</dbReference>
<dbReference type="Gene3D" id="3.40.50.850">
    <property type="entry name" value="Isochorismatase-like"/>
    <property type="match status" value="1"/>
</dbReference>
<evidence type="ECO:0000313" key="5">
    <source>
        <dbReference type="Proteomes" id="UP000709219"/>
    </source>
</evidence>
<comment type="caution">
    <text evidence="4">The sequence shown here is derived from an EMBL/GenBank/DDBJ whole genome shotgun (WGS) entry which is preliminary data.</text>
</comment>
<dbReference type="GO" id="GO:0016787">
    <property type="term" value="F:hydrolase activity"/>
    <property type="evidence" value="ECO:0007669"/>
    <property type="project" value="UniProtKB-KW"/>
</dbReference>
<comment type="similarity">
    <text evidence="1">Belongs to the isochorismatase family.</text>
</comment>
<evidence type="ECO:0000259" key="3">
    <source>
        <dbReference type="Pfam" id="PF00857"/>
    </source>
</evidence>
<gene>
    <name evidence="4" type="ORF">KHX87_07380</name>
</gene>
<proteinExistence type="inferred from homology"/>
<keyword evidence="2 4" id="KW-0378">Hydrolase</keyword>
<dbReference type="InterPro" id="IPR036380">
    <property type="entry name" value="Isochorismatase-like_sf"/>
</dbReference>
<organism evidence="4 5">
    <name type="scientific">Streptococcus parasanguinis</name>
    <dbReference type="NCBI Taxonomy" id="1318"/>
    <lineage>
        <taxon>Bacteria</taxon>
        <taxon>Bacillati</taxon>
        <taxon>Bacillota</taxon>
        <taxon>Bacilli</taxon>
        <taxon>Lactobacillales</taxon>
        <taxon>Streptococcaceae</taxon>
        <taxon>Streptococcus</taxon>
    </lineage>
</organism>
<name>A0A943HKN8_STRPA</name>
<protein>
    <submittedName>
        <fullName evidence="4">Cysteine hydrolase</fullName>
    </submittedName>
</protein>
<dbReference type="PANTHER" id="PTHR43540:SF14">
    <property type="entry name" value="ISOCHORISMATASE"/>
    <property type="match status" value="1"/>
</dbReference>
<dbReference type="Proteomes" id="UP000709219">
    <property type="component" value="Unassembled WGS sequence"/>
</dbReference>
<evidence type="ECO:0000256" key="1">
    <source>
        <dbReference type="ARBA" id="ARBA00006336"/>
    </source>
</evidence>
<reference evidence="4" key="1">
    <citation type="submission" date="2021-02" db="EMBL/GenBank/DDBJ databases">
        <title>Infant gut strain persistence is associated with maternal origin, phylogeny, and functional potential including surface adhesion and iron acquisition.</title>
        <authorList>
            <person name="Lou Y.C."/>
        </authorList>
    </citation>
    <scope>NUCLEOTIDE SEQUENCE</scope>
    <source>
        <strain evidence="4">L3_098_011G1_dasL3_098_011G1_concoct_7</strain>
    </source>
</reference>
<dbReference type="PANTHER" id="PTHR43540">
    <property type="entry name" value="PEROXYUREIDOACRYLATE/UREIDOACRYLATE AMIDOHYDROLASE-RELATED"/>
    <property type="match status" value="1"/>
</dbReference>
<dbReference type="InterPro" id="IPR000868">
    <property type="entry name" value="Isochorismatase-like_dom"/>
</dbReference>
<evidence type="ECO:0000313" key="4">
    <source>
        <dbReference type="EMBL" id="MBS5358907.1"/>
    </source>
</evidence>